<dbReference type="InterPro" id="IPR048254">
    <property type="entry name" value="CDP_ALCOHOL_P_TRANSF_CS"/>
</dbReference>
<comment type="caution">
    <text evidence="13">The sequence shown here is derived from an EMBL/GenBank/DDBJ whole genome shotgun (WGS) entry which is preliminary data.</text>
</comment>
<dbReference type="EMBL" id="JAYGIL010000013">
    <property type="protein sequence ID" value="MEA5403682.1"/>
    <property type="molecule type" value="Genomic_DNA"/>
</dbReference>
<keyword evidence="14" id="KW-1185">Reference proteome</keyword>
<dbReference type="Pfam" id="PF01066">
    <property type="entry name" value="CDP-OH_P_transf"/>
    <property type="match status" value="1"/>
</dbReference>
<evidence type="ECO:0000256" key="2">
    <source>
        <dbReference type="ARBA" id="ARBA00010441"/>
    </source>
</evidence>
<keyword evidence="6 12" id="KW-1133">Transmembrane helix</keyword>
<feature type="transmembrane region" description="Helical" evidence="12">
    <location>
        <begin position="99"/>
        <end position="120"/>
    </location>
</feature>
<keyword evidence="3" id="KW-0444">Lipid biosynthesis</keyword>
<evidence type="ECO:0000256" key="9">
    <source>
        <dbReference type="ARBA" id="ARBA00023209"/>
    </source>
</evidence>
<keyword evidence="4 11" id="KW-0808">Transferase</keyword>
<feature type="transmembrane region" description="Helical" evidence="12">
    <location>
        <begin position="201"/>
        <end position="229"/>
    </location>
</feature>
<gene>
    <name evidence="13" type="ORF">VB776_12220</name>
</gene>
<evidence type="ECO:0000256" key="3">
    <source>
        <dbReference type="ARBA" id="ARBA00022516"/>
    </source>
</evidence>
<name>A0ABU5S5H1_9BACT</name>
<dbReference type="InterPro" id="IPR043130">
    <property type="entry name" value="CDP-OH_PTrfase_TM_dom"/>
</dbReference>
<evidence type="ECO:0000256" key="6">
    <source>
        <dbReference type="ARBA" id="ARBA00022989"/>
    </source>
</evidence>
<keyword evidence="8 12" id="KW-0472">Membrane</keyword>
<dbReference type="PANTHER" id="PTHR14269:SF61">
    <property type="entry name" value="CDP-DIACYLGLYCEROL--SERINE O-PHOSPHATIDYLTRANSFERASE"/>
    <property type="match status" value="1"/>
</dbReference>
<evidence type="ECO:0000256" key="10">
    <source>
        <dbReference type="ARBA" id="ARBA00023264"/>
    </source>
</evidence>
<dbReference type="RefSeq" id="WP_323330000.1">
    <property type="nucleotide sequence ID" value="NZ_JAYGIL010000013.1"/>
</dbReference>
<dbReference type="PANTHER" id="PTHR14269">
    <property type="entry name" value="CDP-DIACYLGLYCEROL--GLYCEROL-3-PHOSPHATE 3-PHOSPHATIDYLTRANSFERASE-RELATED"/>
    <property type="match status" value="1"/>
</dbReference>
<evidence type="ECO:0000256" key="5">
    <source>
        <dbReference type="ARBA" id="ARBA00022692"/>
    </source>
</evidence>
<proteinExistence type="inferred from homology"/>
<keyword evidence="10" id="KW-1208">Phospholipid metabolism</keyword>
<evidence type="ECO:0000313" key="13">
    <source>
        <dbReference type="EMBL" id="MEA5403682.1"/>
    </source>
</evidence>
<evidence type="ECO:0000256" key="12">
    <source>
        <dbReference type="SAM" id="Phobius"/>
    </source>
</evidence>
<dbReference type="PROSITE" id="PS00379">
    <property type="entry name" value="CDP_ALCOHOL_P_TRANSF"/>
    <property type="match status" value="1"/>
</dbReference>
<dbReference type="Gene3D" id="1.20.120.1760">
    <property type="match status" value="1"/>
</dbReference>
<evidence type="ECO:0000256" key="4">
    <source>
        <dbReference type="ARBA" id="ARBA00022679"/>
    </source>
</evidence>
<organism evidence="13 14">
    <name type="scientific">Arcicella gelida</name>
    <dbReference type="NCBI Taxonomy" id="2984195"/>
    <lineage>
        <taxon>Bacteria</taxon>
        <taxon>Pseudomonadati</taxon>
        <taxon>Bacteroidota</taxon>
        <taxon>Cytophagia</taxon>
        <taxon>Cytophagales</taxon>
        <taxon>Flectobacillaceae</taxon>
        <taxon>Arcicella</taxon>
    </lineage>
</organism>
<keyword evidence="9" id="KW-0594">Phospholipid biosynthesis</keyword>
<evidence type="ECO:0000256" key="8">
    <source>
        <dbReference type="ARBA" id="ARBA00023136"/>
    </source>
</evidence>
<dbReference type="InterPro" id="IPR050324">
    <property type="entry name" value="CDP-alcohol_PTase-I"/>
</dbReference>
<feature type="transmembrane region" description="Helical" evidence="12">
    <location>
        <begin position="68"/>
        <end position="87"/>
    </location>
</feature>
<evidence type="ECO:0000256" key="11">
    <source>
        <dbReference type="RuleBase" id="RU003750"/>
    </source>
</evidence>
<evidence type="ECO:0000256" key="7">
    <source>
        <dbReference type="ARBA" id="ARBA00023098"/>
    </source>
</evidence>
<dbReference type="PROSITE" id="PS51257">
    <property type="entry name" value="PROKAR_LIPOPROTEIN"/>
    <property type="match status" value="1"/>
</dbReference>
<dbReference type="InterPro" id="IPR000462">
    <property type="entry name" value="CDP-OH_P_trans"/>
</dbReference>
<comment type="similarity">
    <text evidence="2 11">Belongs to the CDP-alcohol phosphatidyltransferase class-I family.</text>
</comment>
<feature type="transmembrane region" description="Helical" evidence="12">
    <location>
        <begin position="132"/>
        <end position="154"/>
    </location>
</feature>
<keyword evidence="7" id="KW-0443">Lipid metabolism</keyword>
<evidence type="ECO:0000313" key="14">
    <source>
        <dbReference type="Proteomes" id="UP001303899"/>
    </source>
</evidence>
<feature type="transmembrane region" description="Helical" evidence="12">
    <location>
        <begin position="166"/>
        <end position="189"/>
    </location>
</feature>
<sequence length="241" mass="26874">MIEIKKHVPNLLTSANLLCGCFGILKVFNGDLQTASYLIGIALLCDWLDGFVARLLNVSSPIGKQLDSLADMVTFGALPAFMMLNLIESSCTGYCTTGLFGFHKPYIAFGLAIFSAVRLAKFNIDTRQSDSFIGVPTPANGMVVAALPLIAFYQPEYKDFFINYNVLIFYSIIMSYLLVAELPLFALKFKDFGWKANQTKYVFLILSIFLLIFLKFVAIPVIILIYILLSIIQNFLLKGNQ</sequence>
<feature type="transmembrane region" description="Helical" evidence="12">
    <location>
        <begin position="35"/>
        <end position="56"/>
    </location>
</feature>
<reference evidence="13 14" key="1">
    <citation type="submission" date="2023-12" db="EMBL/GenBank/DDBJ databases">
        <title>Novel species of the genus Arcicella isolated from rivers.</title>
        <authorList>
            <person name="Lu H."/>
        </authorList>
    </citation>
    <scope>NUCLEOTIDE SEQUENCE [LARGE SCALE GENOMIC DNA]</scope>
    <source>
        <strain evidence="13 14">DC2W</strain>
    </source>
</reference>
<comment type="subcellular location">
    <subcellularLocation>
        <location evidence="1">Membrane</location>
        <topology evidence="1">Multi-pass membrane protein</topology>
    </subcellularLocation>
</comment>
<accession>A0ABU5S5H1</accession>
<dbReference type="Proteomes" id="UP001303899">
    <property type="component" value="Unassembled WGS sequence"/>
</dbReference>
<protein>
    <submittedName>
        <fullName evidence="13">CDP-alcohol phosphatidyltransferase family protein</fullName>
    </submittedName>
</protein>
<keyword evidence="5 12" id="KW-0812">Transmembrane</keyword>
<evidence type="ECO:0000256" key="1">
    <source>
        <dbReference type="ARBA" id="ARBA00004141"/>
    </source>
</evidence>